<evidence type="ECO:0000259" key="10">
    <source>
        <dbReference type="PROSITE" id="PS50089"/>
    </source>
</evidence>
<dbReference type="PROSITE" id="PS50089">
    <property type="entry name" value="ZF_RING_2"/>
    <property type="match status" value="1"/>
</dbReference>
<keyword evidence="5" id="KW-0833">Ubl conjugation pathway</keyword>
<dbReference type="EMBL" id="GEDG01016426">
    <property type="protein sequence ID" value="JAP22569.1"/>
    <property type="molecule type" value="Transcribed_RNA"/>
</dbReference>
<dbReference type="SMART" id="SM00184">
    <property type="entry name" value="RING"/>
    <property type="match status" value="1"/>
</dbReference>
<evidence type="ECO:0000256" key="6">
    <source>
        <dbReference type="ARBA" id="ARBA00022833"/>
    </source>
</evidence>
<dbReference type="Pfam" id="PF13639">
    <property type="entry name" value="zf-RING_2"/>
    <property type="match status" value="1"/>
</dbReference>
<evidence type="ECO:0000256" key="8">
    <source>
        <dbReference type="PROSITE-ProRule" id="PRU00175"/>
    </source>
</evidence>
<dbReference type="AlphaFoldDB" id="A0A0V0IM09"/>
<evidence type="ECO:0000256" key="2">
    <source>
        <dbReference type="ARBA" id="ARBA00012483"/>
    </source>
</evidence>
<accession>A0A0V0IM09</accession>
<comment type="catalytic activity">
    <reaction evidence="1">
        <text>S-ubiquitinyl-[E2 ubiquitin-conjugating enzyme]-L-cysteine + [acceptor protein]-L-lysine = [E2 ubiquitin-conjugating enzyme]-L-cysteine + N(6)-ubiquitinyl-[acceptor protein]-L-lysine.</text>
        <dbReference type="EC" id="2.3.2.27"/>
    </reaction>
</comment>
<dbReference type="SUPFAM" id="SSF57850">
    <property type="entry name" value="RING/U-box"/>
    <property type="match status" value="1"/>
</dbReference>
<keyword evidence="9" id="KW-1133">Transmembrane helix</keyword>
<evidence type="ECO:0000313" key="11">
    <source>
        <dbReference type="EMBL" id="JAP33592.1"/>
    </source>
</evidence>
<evidence type="ECO:0000256" key="1">
    <source>
        <dbReference type="ARBA" id="ARBA00000900"/>
    </source>
</evidence>
<proteinExistence type="inferred from homology"/>
<keyword evidence="9" id="KW-0472">Membrane</keyword>
<comment type="similarity">
    <text evidence="7">Belongs to the RING-type zinc finger family. ATL subfamily.</text>
</comment>
<dbReference type="PANTHER" id="PTHR14155:SF627">
    <property type="entry name" value="OS06G0192800 PROTEIN"/>
    <property type="match status" value="1"/>
</dbReference>
<evidence type="ECO:0000256" key="5">
    <source>
        <dbReference type="ARBA" id="ARBA00022786"/>
    </source>
</evidence>
<dbReference type="InterPro" id="IPR053238">
    <property type="entry name" value="RING-H2_zinc_finger"/>
</dbReference>
<evidence type="ECO:0000256" key="9">
    <source>
        <dbReference type="SAM" id="Phobius"/>
    </source>
</evidence>
<reference evidence="11" key="1">
    <citation type="submission" date="2015-12" db="EMBL/GenBank/DDBJ databases">
        <title>Gene expression during late stages of embryo sac development: a critical building block for successful pollen-pistil interactions.</title>
        <authorList>
            <person name="Liu Y."/>
            <person name="Joly V."/>
            <person name="Sabar M."/>
            <person name="Matton D.P."/>
        </authorList>
    </citation>
    <scope>NUCLEOTIDE SEQUENCE</scope>
</reference>
<name>A0A0V0IM09_SOLCH</name>
<dbReference type="EC" id="2.3.2.27" evidence="2"/>
<dbReference type="InterPro" id="IPR013083">
    <property type="entry name" value="Znf_RING/FYVE/PHD"/>
</dbReference>
<evidence type="ECO:0000256" key="7">
    <source>
        <dbReference type="ARBA" id="ARBA00024209"/>
    </source>
</evidence>
<feature type="domain" description="RING-type" evidence="10">
    <location>
        <begin position="165"/>
        <end position="208"/>
    </location>
</feature>
<keyword evidence="4 8" id="KW-0863">Zinc-finger</keyword>
<protein>
    <recommendedName>
        <fullName evidence="2">RING-type E3 ubiquitin transferase</fullName>
        <ecNumber evidence="2">2.3.2.27</ecNumber>
    </recommendedName>
</protein>
<evidence type="ECO:0000256" key="3">
    <source>
        <dbReference type="ARBA" id="ARBA00022723"/>
    </source>
</evidence>
<dbReference type="InterPro" id="IPR001841">
    <property type="entry name" value="Znf_RING"/>
</dbReference>
<keyword evidence="9" id="KW-0812">Transmembrane</keyword>
<keyword evidence="3" id="KW-0479">Metal-binding</keyword>
<evidence type="ECO:0000256" key="4">
    <source>
        <dbReference type="ARBA" id="ARBA00022771"/>
    </source>
</evidence>
<feature type="transmembrane region" description="Helical" evidence="9">
    <location>
        <begin position="62"/>
        <end position="83"/>
    </location>
</feature>
<dbReference type="EMBL" id="GEDG01004847">
    <property type="protein sequence ID" value="JAP33592.1"/>
    <property type="molecule type" value="Transcribed_RNA"/>
</dbReference>
<dbReference type="GO" id="GO:0008270">
    <property type="term" value="F:zinc ion binding"/>
    <property type="evidence" value="ECO:0007669"/>
    <property type="project" value="UniProtKB-KW"/>
</dbReference>
<dbReference type="GO" id="GO:0061630">
    <property type="term" value="F:ubiquitin protein ligase activity"/>
    <property type="evidence" value="ECO:0007669"/>
    <property type="project" value="UniProtKB-EC"/>
</dbReference>
<organism evidence="11">
    <name type="scientific">Solanum chacoense</name>
    <name type="common">Chaco potato</name>
    <dbReference type="NCBI Taxonomy" id="4108"/>
    <lineage>
        <taxon>Eukaryota</taxon>
        <taxon>Viridiplantae</taxon>
        <taxon>Streptophyta</taxon>
        <taxon>Embryophyta</taxon>
        <taxon>Tracheophyta</taxon>
        <taxon>Spermatophyta</taxon>
        <taxon>Magnoliopsida</taxon>
        <taxon>eudicotyledons</taxon>
        <taxon>Gunneridae</taxon>
        <taxon>Pentapetalae</taxon>
        <taxon>asterids</taxon>
        <taxon>lamiids</taxon>
        <taxon>Solanales</taxon>
        <taxon>Solanaceae</taxon>
        <taxon>Solanoideae</taxon>
        <taxon>Solaneae</taxon>
        <taxon>Solanum</taxon>
    </lineage>
</organism>
<sequence>MVVAIYTLCSHFVWLALSAHCIEAVAEGPYIGLIGDPPCPECGGPYLINVTWAEDYPRIDKLGGLVGALVAFFVSVIFILVLYKHTRTMGRDTRVIRDDRQLEMREVISETPPQTLLVEGQQDGPPHPQSLPMERPFVVRHPEASILVNTFLARRISREECANMCEICQLDYDEGQLVRVLPSCGHFYHHICILNWMTFGALNCPHCRAVI</sequence>
<dbReference type="PANTHER" id="PTHR14155">
    <property type="entry name" value="RING FINGER DOMAIN-CONTAINING"/>
    <property type="match status" value="1"/>
</dbReference>
<dbReference type="Gene3D" id="3.30.40.10">
    <property type="entry name" value="Zinc/RING finger domain, C3HC4 (zinc finger)"/>
    <property type="match status" value="1"/>
</dbReference>
<keyword evidence="6" id="KW-0862">Zinc</keyword>